<dbReference type="InterPro" id="IPR029058">
    <property type="entry name" value="AB_hydrolase_fold"/>
</dbReference>
<feature type="region of interest" description="Disordered" evidence="1">
    <location>
        <begin position="1"/>
        <end position="25"/>
    </location>
</feature>
<evidence type="ECO:0000313" key="3">
    <source>
        <dbReference type="EMBL" id="GMI44934.1"/>
    </source>
</evidence>
<accession>A0A9W7LBX0</accession>
<name>A0A9W7LBX0_9STRA</name>
<comment type="caution">
    <text evidence="3">The sequence shown here is derived from an EMBL/GenBank/DDBJ whole genome shotgun (WGS) entry which is preliminary data.</text>
</comment>
<dbReference type="EMBL" id="BRYA01000233">
    <property type="protein sequence ID" value="GMI44934.1"/>
    <property type="molecule type" value="Genomic_DNA"/>
</dbReference>
<feature type="region of interest" description="Disordered" evidence="1">
    <location>
        <begin position="49"/>
        <end position="88"/>
    </location>
</feature>
<proteinExistence type="predicted"/>
<protein>
    <recommendedName>
        <fullName evidence="2">Serine aminopeptidase S33 domain-containing protein</fullName>
    </recommendedName>
</protein>
<feature type="compositionally biased region" description="Basic and acidic residues" evidence="1">
    <location>
        <begin position="71"/>
        <end position="88"/>
    </location>
</feature>
<dbReference type="Pfam" id="PF12146">
    <property type="entry name" value="Hydrolase_4"/>
    <property type="match status" value="1"/>
</dbReference>
<dbReference type="AlphaFoldDB" id="A0A9W7LBX0"/>
<sequence>MAPVRKKSAFVQIPGHQAGEDRRGDISWEGGEYRVELYDVVGATCQVDDRGGVSKSPGGGGGAHFLTPLGDADRVTDPDLSKQLHDSAESKDKTIKLYEGMWHTLTTGEPEENIDKVFGDIKTWLDERC</sequence>
<evidence type="ECO:0000259" key="2">
    <source>
        <dbReference type="Pfam" id="PF12146"/>
    </source>
</evidence>
<dbReference type="PANTHER" id="PTHR11614">
    <property type="entry name" value="PHOSPHOLIPASE-RELATED"/>
    <property type="match status" value="1"/>
</dbReference>
<evidence type="ECO:0000256" key="1">
    <source>
        <dbReference type="SAM" id="MobiDB-lite"/>
    </source>
</evidence>
<evidence type="ECO:0000313" key="4">
    <source>
        <dbReference type="Proteomes" id="UP001165065"/>
    </source>
</evidence>
<organism evidence="3 4">
    <name type="scientific">Triparma columacea</name>
    <dbReference type="NCBI Taxonomy" id="722753"/>
    <lineage>
        <taxon>Eukaryota</taxon>
        <taxon>Sar</taxon>
        <taxon>Stramenopiles</taxon>
        <taxon>Ochrophyta</taxon>
        <taxon>Bolidophyceae</taxon>
        <taxon>Parmales</taxon>
        <taxon>Triparmaceae</taxon>
        <taxon>Triparma</taxon>
    </lineage>
</organism>
<reference evidence="4" key="1">
    <citation type="journal article" date="2023" name="Commun. Biol.">
        <title>Genome analysis of Parmales, the sister group of diatoms, reveals the evolutionary specialization of diatoms from phago-mixotrophs to photoautotrophs.</title>
        <authorList>
            <person name="Ban H."/>
            <person name="Sato S."/>
            <person name="Yoshikawa S."/>
            <person name="Yamada K."/>
            <person name="Nakamura Y."/>
            <person name="Ichinomiya M."/>
            <person name="Sato N."/>
            <person name="Blanc-Mathieu R."/>
            <person name="Endo H."/>
            <person name="Kuwata A."/>
            <person name="Ogata H."/>
        </authorList>
    </citation>
    <scope>NUCLEOTIDE SEQUENCE [LARGE SCALE GENOMIC DNA]</scope>
</reference>
<dbReference type="SUPFAM" id="SSF53474">
    <property type="entry name" value="alpha/beta-Hydrolases"/>
    <property type="match status" value="1"/>
</dbReference>
<keyword evidence="4" id="KW-1185">Reference proteome</keyword>
<dbReference type="InterPro" id="IPR022742">
    <property type="entry name" value="Hydrolase_4"/>
</dbReference>
<dbReference type="Gene3D" id="3.40.50.1820">
    <property type="entry name" value="alpha/beta hydrolase"/>
    <property type="match status" value="1"/>
</dbReference>
<dbReference type="InterPro" id="IPR051044">
    <property type="entry name" value="MAG_DAG_Lipase"/>
</dbReference>
<dbReference type="Proteomes" id="UP001165065">
    <property type="component" value="Unassembled WGS sequence"/>
</dbReference>
<dbReference type="OrthoDB" id="2498029at2759"/>
<feature type="domain" description="Serine aminopeptidase S33" evidence="2">
    <location>
        <begin position="66"/>
        <end position="109"/>
    </location>
</feature>
<gene>
    <name evidence="3" type="ORF">TrCOL_g8709</name>
</gene>